<evidence type="ECO:0008006" key="3">
    <source>
        <dbReference type="Google" id="ProtNLM"/>
    </source>
</evidence>
<evidence type="ECO:0000313" key="2">
    <source>
        <dbReference type="Proteomes" id="UP001059950"/>
    </source>
</evidence>
<proteinExistence type="predicted"/>
<evidence type="ECO:0000313" key="1">
    <source>
        <dbReference type="EMBL" id="UTW03960.1"/>
    </source>
</evidence>
<dbReference type="Proteomes" id="UP001059950">
    <property type="component" value="Chromosome"/>
</dbReference>
<accession>A0ABY5GVD7</accession>
<reference evidence="1" key="1">
    <citation type="submission" date="2021-04" db="EMBL/GenBank/DDBJ databases">
        <title>Oceanospirillales bacteria with DddD are important DMSP degraders in coastal seawater.</title>
        <authorList>
            <person name="Liu J."/>
        </authorList>
    </citation>
    <scope>NUCLEOTIDE SEQUENCE</scope>
    <source>
        <strain evidence="1">GY6</strain>
    </source>
</reference>
<gene>
    <name evidence="1" type="ORF">KDX31_02720</name>
</gene>
<name>A0ABY5GVD7_9GAMM</name>
<dbReference type="EMBL" id="CP073344">
    <property type="protein sequence ID" value="UTW03960.1"/>
    <property type="molecule type" value="Genomic_DNA"/>
</dbReference>
<protein>
    <recommendedName>
        <fullName evidence="3">DUF4878 domain-containing protein</fullName>
    </recommendedName>
</protein>
<sequence>MKKLVKILLGLVGVFVLAIVAVFYFTSDMVASADEFFTAIKNKDMNKAYTYLSEDFQANTSQSDLEAYLQKNLIHKFKEASWESRSINGGRGSLIGSITTESGGVVPITLSFVKGKNGWKIYSLQKPSSGIQEESSPVEMPSEQEQVQLVSRSMRVFAASVNEKSMAKFHSYVSNLWQQEFTVEKFDEAFGAFYNVGVDLTVLDNYSPQFKTKPSIDENGVLVITGHYPTEPSQVYFEQKYVYEGLGWKLVGFSTNIK</sequence>
<keyword evidence="2" id="KW-1185">Reference proteome</keyword>
<organism evidence="1 2">
    <name type="scientific">Amphritea atlantica</name>
    <dbReference type="NCBI Taxonomy" id="355243"/>
    <lineage>
        <taxon>Bacteria</taxon>
        <taxon>Pseudomonadati</taxon>
        <taxon>Pseudomonadota</taxon>
        <taxon>Gammaproteobacteria</taxon>
        <taxon>Oceanospirillales</taxon>
        <taxon>Oceanospirillaceae</taxon>
        <taxon>Amphritea</taxon>
    </lineage>
</organism>